<organism evidence="1 2">
    <name type="scientific">Onchocerca volvulus</name>
    <dbReference type="NCBI Taxonomy" id="6282"/>
    <lineage>
        <taxon>Eukaryota</taxon>
        <taxon>Metazoa</taxon>
        <taxon>Ecdysozoa</taxon>
        <taxon>Nematoda</taxon>
        <taxon>Chromadorea</taxon>
        <taxon>Rhabditida</taxon>
        <taxon>Spirurina</taxon>
        <taxon>Spiruromorpha</taxon>
        <taxon>Filarioidea</taxon>
        <taxon>Onchocercidae</taxon>
        <taxon>Onchocerca</taxon>
    </lineage>
</organism>
<dbReference type="InterPro" id="IPR013783">
    <property type="entry name" value="Ig-like_fold"/>
</dbReference>
<dbReference type="Proteomes" id="UP000024404">
    <property type="component" value="Unassembled WGS sequence"/>
</dbReference>
<accession>A0A8R1XSN3</accession>
<keyword evidence="2" id="KW-1185">Reference proteome</keyword>
<protein>
    <submittedName>
        <fullName evidence="1">Uncharacterized protein</fullName>
    </submittedName>
</protein>
<evidence type="ECO:0000313" key="1">
    <source>
        <dbReference type="EnsemblMetazoa" id="OVOC1308.1"/>
    </source>
</evidence>
<dbReference type="Gene3D" id="2.60.40.10">
    <property type="entry name" value="Immunoglobulins"/>
    <property type="match status" value="1"/>
</dbReference>
<proteinExistence type="predicted"/>
<dbReference type="GO" id="GO:0003810">
    <property type="term" value="F:protein-glutamine gamma-glutamyltransferase activity"/>
    <property type="evidence" value="ECO:0007669"/>
    <property type="project" value="InterPro"/>
</dbReference>
<reference evidence="1" key="2">
    <citation type="submission" date="2022-06" db="UniProtKB">
        <authorList>
            <consortium name="EnsemblMetazoa"/>
        </authorList>
    </citation>
    <scope>IDENTIFICATION</scope>
</reference>
<dbReference type="EnsemblMetazoa" id="OVOC1308.1">
    <property type="protein sequence ID" value="OVOC1308.1"/>
    <property type="gene ID" value="WBGene00238117"/>
</dbReference>
<dbReference type="EMBL" id="CMVM020000036">
    <property type="status" value="NOT_ANNOTATED_CDS"/>
    <property type="molecule type" value="Genomic_DNA"/>
</dbReference>
<name>A0A8R1XSN3_ONCVO</name>
<reference evidence="2" key="1">
    <citation type="submission" date="2013-10" db="EMBL/GenBank/DDBJ databases">
        <title>Genome sequencing of Onchocerca volvulus.</title>
        <authorList>
            <person name="Cotton J."/>
            <person name="Tsai J."/>
            <person name="Stanley E."/>
            <person name="Tracey A."/>
            <person name="Holroyd N."/>
            <person name="Lustigman S."/>
            <person name="Berriman M."/>
        </authorList>
    </citation>
    <scope>NUCLEOTIDE SEQUENCE</scope>
</reference>
<evidence type="ECO:0000313" key="2">
    <source>
        <dbReference type="Proteomes" id="UP000024404"/>
    </source>
</evidence>
<dbReference type="SUPFAM" id="SSF49309">
    <property type="entry name" value="Transglutaminase, two C-terminal domains"/>
    <property type="match status" value="1"/>
</dbReference>
<dbReference type="InterPro" id="IPR036238">
    <property type="entry name" value="Transglutaminase_C_sf"/>
</dbReference>
<dbReference type="AlphaFoldDB" id="A0A8R1XSN3"/>
<sequence>MNDDFDVTMNYKQQTNLNLSSEESKRLSLLNEGERIGNVELNLNNFQNISIDEPINGYLTITNNSLSEQTINAQIQIDLTSYTGLVITHIYLIEKSLIIQSKQSMLIMR</sequence>
<dbReference type="OMA" id="LVITHIY"/>